<dbReference type="GO" id="GO:0051087">
    <property type="term" value="F:protein-folding chaperone binding"/>
    <property type="evidence" value="ECO:0007669"/>
    <property type="project" value="TreeGrafter"/>
</dbReference>
<dbReference type="FunFam" id="1.10.287.370:FF:000003">
    <property type="entry name" value="Prefoldin subunit 6"/>
    <property type="match status" value="1"/>
</dbReference>
<dbReference type="PANTHER" id="PTHR21431">
    <property type="entry name" value="PREFOLDIN SUBUNIT 6"/>
    <property type="match status" value="1"/>
</dbReference>
<proteinExistence type="inferred from homology"/>
<dbReference type="SUPFAM" id="SSF46579">
    <property type="entry name" value="Prefoldin"/>
    <property type="match status" value="1"/>
</dbReference>
<feature type="coiled-coil region" evidence="6">
    <location>
        <begin position="74"/>
        <end position="101"/>
    </location>
</feature>
<dbReference type="Pfam" id="PF01920">
    <property type="entry name" value="Prefoldin_2"/>
    <property type="match status" value="1"/>
</dbReference>
<dbReference type="GO" id="GO:0006457">
    <property type="term" value="P:protein folding"/>
    <property type="evidence" value="ECO:0007669"/>
    <property type="project" value="InterPro"/>
</dbReference>
<evidence type="ECO:0000256" key="2">
    <source>
        <dbReference type="ARBA" id="ARBA00011695"/>
    </source>
</evidence>
<keyword evidence="8" id="KW-1185">Reference proteome</keyword>
<accession>A0A8S1F6H1</accession>
<dbReference type="GO" id="GO:0016272">
    <property type="term" value="C:prefoldin complex"/>
    <property type="evidence" value="ECO:0007669"/>
    <property type="project" value="InterPro"/>
</dbReference>
<dbReference type="PANTHER" id="PTHR21431:SF0">
    <property type="entry name" value="PREFOLDIN SUBUNIT 6"/>
    <property type="match status" value="1"/>
</dbReference>
<gene>
    <name evidence="7" type="ORF">CBOVIS_LOCUS9364</name>
</gene>
<comment type="subunit">
    <text evidence="2">Heterohexamer of two PFD-alpha type and four PFD-beta type subunits.</text>
</comment>
<sequence length="122" mass="14049">MAATQIQSQAEEEVSKLKTLELDREKYMQNRQELEMKLSESTNVKQELDLMDDDAKIFKLIGAVLVRQDLDEAKSTVDKRLQFIESEIKRVEANITDCNKKTDAQREKVTKLMQAMQAAAKK</sequence>
<keyword evidence="6" id="KW-0175">Coiled coil</keyword>
<evidence type="ECO:0000256" key="4">
    <source>
        <dbReference type="ARBA" id="ARBA00058726"/>
    </source>
</evidence>
<evidence type="ECO:0000256" key="3">
    <source>
        <dbReference type="ARBA" id="ARBA00023186"/>
    </source>
</evidence>
<keyword evidence="3" id="KW-0143">Chaperone</keyword>
<feature type="coiled-coil region" evidence="6">
    <location>
        <begin position="10"/>
        <end position="44"/>
    </location>
</feature>
<dbReference type="GO" id="GO:0051082">
    <property type="term" value="F:unfolded protein binding"/>
    <property type="evidence" value="ECO:0007669"/>
    <property type="project" value="InterPro"/>
</dbReference>
<comment type="caution">
    <text evidence="7">The sequence shown here is derived from an EMBL/GenBank/DDBJ whole genome shotgun (WGS) entry which is preliminary data.</text>
</comment>
<dbReference type="GO" id="GO:0051131">
    <property type="term" value="P:chaperone-mediated protein complex assembly"/>
    <property type="evidence" value="ECO:0007669"/>
    <property type="project" value="TreeGrafter"/>
</dbReference>
<comment type="function">
    <text evidence="4">Binds specifically to cytosolic chaperonin (c-CPN) and transfers target proteins to it. Binds to nascent polypeptide chain and promotes folding in an environment in which there are many competing pathways for nonnative proteins. Required for positioning of the mitotic spindle.</text>
</comment>
<dbReference type="Gene3D" id="1.10.287.370">
    <property type="match status" value="1"/>
</dbReference>
<dbReference type="GO" id="GO:0005737">
    <property type="term" value="C:cytoplasm"/>
    <property type="evidence" value="ECO:0007669"/>
    <property type="project" value="TreeGrafter"/>
</dbReference>
<evidence type="ECO:0000256" key="6">
    <source>
        <dbReference type="SAM" id="Coils"/>
    </source>
</evidence>
<dbReference type="CDD" id="cd23161">
    <property type="entry name" value="Prefoldin_6"/>
    <property type="match status" value="1"/>
</dbReference>
<protein>
    <recommendedName>
        <fullName evidence="5">Probable prefoldin subunit 6</fullName>
    </recommendedName>
</protein>
<dbReference type="InterPro" id="IPR009053">
    <property type="entry name" value="Prefoldin"/>
</dbReference>
<evidence type="ECO:0000313" key="8">
    <source>
        <dbReference type="Proteomes" id="UP000494206"/>
    </source>
</evidence>
<dbReference type="AlphaFoldDB" id="A0A8S1F6H1"/>
<reference evidence="7 8" key="1">
    <citation type="submission" date="2020-04" db="EMBL/GenBank/DDBJ databases">
        <authorList>
            <person name="Laetsch R D."/>
            <person name="Stevens L."/>
            <person name="Kumar S."/>
            <person name="Blaxter L. M."/>
        </authorList>
    </citation>
    <scope>NUCLEOTIDE SEQUENCE [LARGE SCALE GENOMIC DNA]</scope>
</reference>
<dbReference type="OrthoDB" id="248120at2759"/>
<organism evidence="7 8">
    <name type="scientific">Caenorhabditis bovis</name>
    <dbReference type="NCBI Taxonomy" id="2654633"/>
    <lineage>
        <taxon>Eukaryota</taxon>
        <taxon>Metazoa</taxon>
        <taxon>Ecdysozoa</taxon>
        <taxon>Nematoda</taxon>
        <taxon>Chromadorea</taxon>
        <taxon>Rhabditida</taxon>
        <taxon>Rhabditina</taxon>
        <taxon>Rhabditomorpha</taxon>
        <taxon>Rhabditoidea</taxon>
        <taxon>Rhabditidae</taxon>
        <taxon>Peloderinae</taxon>
        <taxon>Caenorhabditis</taxon>
    </lineage>
</organism>
<dbReference type="InterPro" id="IPR002777">
    <property type="entry name" value="PFD_beta-like"/>
</dbReference>
<evidence type="ECO:0000313" key="7">
    <source>
        <dbReference type="EMBL" id="CAB3407432.1"/>
    </source>
</evidence>
<dbReference type="EMBL" id="CADEPM010000006">
    <property type="protein sequence ID" value="CAB3407432.1"/>
    <property type="molecule type" value="Genomic_DNA"/>
</dbReference>
<evidence type="ECO:0000256" key="1">
    <source>
        <dbReference type="ARBA" id="ARBA00008045"/>
    </source>
</evidence>
<comment type="similarity">
    <text evidence="1">Belongs to the prefoldin subunit beta family.</text>
</comment>
<evidence type="ECO:0000256" key="5">
    <source>
        <dbReference type="ARBA" id="ARBA00072592"/>
    </source>
</evidence>
<name>A0A8S1F6H1_9PELO</name>
<dbReference type="Proteomes" id="UP000494206">
    <property type="component" value="Unassembled WGS sequence"/>
</dbReference>